<dbReference type="GO" id="GO:0016233">
    <property type="term" value="P:telomere capping"/>
    <property type="evidence" value="ECO:0007669"/>
    <property type="project" value="TreeGrafter"/>
</dbReference>
<feature type="compositionally biased region" description="Basic and acidic residues" evidence="9">
    <location>
        <begin position="592"/>
        <end position="617"/>
    </location>
</feature>
<comment type="subcellular location">
    <subcellularLocation>
        <location evidence="2">Chromosome</location>
        <location evidence="2">Telomere</location>
    </subcellularLocation>
    <subcellularLocation>
        <location evidence="1">Nucleus</location>
    </subcellularLocation>
</comment>
<gene>
    <name evidence="11" type="ORF">BT67DRAFT_370973</name>
</gene>
<dbReference type="InterPro" id="IPR011564">
    <property type="entry name" value="Telomer_end-bd_POT1/Cdc13"/>
</dbReference>
<evidence type="ECO:0000256" key="5">
    <source>
        <dbReference type="ARBA" id="ARBA00022454"/>
    </source>
</evidence>
<comment type="caution">
    <text evidence="11">The sequence shown here is derived from an EMBL/GenBank/DDBJ whole genome shotgun (WGS) entry which is preliminary data.</text>
</comment>
<dbReference type="Pfam" id="PF02765">
    <property type="entry name" value="POT1"/>
    <property type="match status" value="1"/>
</dbReference>
<organism evidence="11 12">
    <name type="scientific">Trichocladium antarcticum</name>
    <dbReference type="NCBI Taxonomy" id="1450529"/>
    <lineage>
        <taxon>Eukaryota</taxon>
        <taxon>Fungi</taxon>
        <taxon>Dikarya</taxon>
        <taxon>Ascomycota</taxon>
        <taxon>Pezizomycotina</taxon>
        <taxon>Sordariomycetes</taxon>
        <taxon>Sordariomycetidae</taxon>
        <taxon>Sordariales</taxon>
        <taxon>Chaetomiaceae</taxon>
        <taxon>Trichocladium</taxon>
    </lineage>
</organism>
<feature type="compositionally biased region" description="Basic and acidic residues" evidence="9">
    <location>
        <begin position="625"/>
        <end position="634"/>
    </location>
</feature>
<dbReference type="GO" id="GO:0010521">
    <property type="term" value="F:telomerase inhibitor activity"/>
    <property type="evidence" value="ECO:0007669"/>
    <property type="project" value="TreeGrafter"/>
</dbReference>
<feature type="compositionally biased region" description="Basic and acidic residues" evidence="9">
    <location>
        <begin position="403"/>
        <end position="416"/>
    </location>
</feature>
<evidence type="ECO:0000256" key="7">
    <source>
        <dbReference type="ARBA" id="ARBA00023125"/>
    </source>
</evidence>
<dbReference type="SMART" id="SM00976">
    <property type="entry name" value="Telo_bind"/>
    <property type="match status" value="1"/>
</dbReference>
<sequence length="669" mass="75112">MPAPGAYRKGALHPTKEPPLPSNFTGLGAIIDADSAVGSMVNVMGLVADYQLPIPTKSKDHKCTLKLYDLSIENAGHGISFNIFRPAADMPQVKAADVVVLTNAKVQRYRRADPISLITHWRTSVRVYSAAQIPRPPESAQAALVPSTSKFDKHTPSAHEHLYVSHLYHKFDKGALPDEEVFMERAARSLNVKDKFSLLQDVHEGMFCDLIAQVSREPHALADMATLYVSDYTENAAFHSHTWEGLDESGSGGGDPYNYTSGSPIIPRKEWAGPYGKMSIQVTVYEPHASIVRSEVSAGQWVSLRNVQIKYGRDGRYLEGFLREDRNSTATRIEVFGPQDRETIDPHLKDAVRRCRDYGKNKKSQIQDIKSAQVAGQKRRASGPAEEEQQPLTTKERRRRKRLAQEQKEKEDRSNKELRLSLNDQIACEVHSAPFSTIESILEPVLCKTTVGGQDATLAAPFICAKYRAHVRVVDFHPRALEDFACSRKTSLFDIFSDSEDDVSSSDDAAPGTNRVWEWRFALQLEDPTPQPRTKNPAPRPRVWVLVNNTEAQCLTGLDATDLRQDPATLTALRQRLFILWGELEERKARVAERERERRRAEKGKGRQRHAGLEKPPLESSNVEDGGRDKEKPVANKPFPCCIQQYGVYNKAAEEWVRCYGLFGTKICD</sequence>
<dbReference type="CDD" id="cd04497">
    <property type="entry name" value="hPOT1_OB1_like"/>
    <property type="match status" value="1"/>
</dbReference>
<dbReference type="Gene3D" id="2.40.50.140">
    <property type="entry name" value="Nucleic acid-binding proteins"/>
    <property type="match status" value="2"/>
</dbReference>
<reference evidence="11" key="1">
    <citation type="journal article" date="2023" name="Mol. Phylogenet. Evol.">
        <title>Genome-scale phylogeny and comparative genomics of the fungal order Sordariales.</title>
        <authorList>
            <person name="Hensen N."/>
            <person name="Bonometti L."/>
            <person name="Westerberg I."/>
            <person name="Brannstrom I.O."/>
            <person name="Guillou S."/>
            <person name="Cros-Aarteil S."/>
            <person name="Calhoun S."/>
            <person name="Haridas S."/>
            <person name="Kuo A."/>
            <person name="Mondo S."/>
            <person name="Pangilinan J."/>
            <person name="Riley R."/>
            <person name="LaButti K."/>
            <person name="Andreopoulos B."/>
            <person name="Lipzen A."/>
            <person name="Chen C."/>
            <person name="Yan M."/>
            <person name="Daum C."/>
            <person name="Ng V."/>
            <person name="Clum A."/>
            <person name="Steindorff A."/>
            <person name="Ohm R.A."/>
            <person name="Martin F."/>
            <person name="Silar P."/>
            <person name="Natvig D.O."/>
            <person name="Lalanne C."/>
            <person name="Gautier V."/>
            <person name="Ament-Velasquez S.L."/>
            <person name="Kruys A."/>
            <person name="Hutchinson M.I."/>
            <person name="Powell A.J."/>
            <person name="Barry K."/>
            <person name="Miller A.N."/>
            <person name="Grigoriev I.V."/>
            <person name="Debuchy R."/>
            <person name="Gladieux P."/>
            <person name="Hiltunen Thoren M."/>
            <person name="Johannesson H."/>
        </authorList>
    </citation>
    <scope>NUCLEOTIDE SEQUENCE</scope>
    <source>
        <strain evidence="11">CBS 123565</strain>
    </source>
</reference>
<dbReference type="FunFam" id="2.40.50.140:FF:000303">
    <property type="entry name" value="Protection of telomeres protein 1"/>
    <property type="match status" value="1"/>
</dbReference>
<dbReference type="PANTHER" id="PTHR14513:SF0">
    <property type="entry name" value="PROTECTION OF TELOMERES PROTEIN 1"/>
    <property type="match status" value="1"/>
</dbReference>
<keyword evidence="12" id="KW-1185">Reference proteome</keyword>
<evidence type="ECO:0000256" key="9">
    <source>
        <dbReference type="SAM" id="MobiDB-lite"/>
    </source>
</evidence>
<dbReference type="GO" id="GO:0032210">
    <property type="term" value="P:regulation of telomere maintenance via telomerase"/>
    <property type="evidence" value="ECO:0007669"/>
    <property type="project" value="TreeGrafter"/>
</dbReference>
<evidence type="ECO:0000256" key="1">
    <source>
        <dbReference type="ARBA" id="ARBA00004123"/>
    </source>
</evidence>
<dbReference type="Pfam" id="PF16686">
    <property type="entry name" value="POT1PC"/>
    <property type="match status" value="1"/>
</dbReference>
<reference evidence="11" key="2">
    <citation type="submission" date="2023-05" db="EMBL/GenBank/DDBJ databases">
        <authorList>
            <consortium name="Lawrence Berkeley National Laboratory"/>
            <person name="Steindorff A."/>
            <person name="Hensen N."/>
            <person name="Bonometti L."/>
            <person name="Westerberg I."/>
            <person name="Brannstrom I.O."/>
            <person name="Guillou S."/>
            <person name="Cros-Aarteil S."/>
            <person name="Calhoun S."/>
            <person name="Haridas S."/>
            <person name="Kuo A."/>
            <person name="Mondo S."/>
            <person name="Pangilinan J."/>
            <person name="Riley R."/>
            <person name="Labutti K."/>
            <person name="Andreopoulos B."/>
            <person name="Lipzen A."/>
            <person name="Chen C."/>
            <person name="Yanf M."/>
            <person name="Daum C."/>
            <person name="Ng V."/>
            <person name="Clum A."/>
            <person name="Ohm R."/>
            <person name="Martin F."/>
            <person name="Silar P."/>
            <person name="Natvig D."/>
            <person name="Lalanne C."/>
            <person name="Gautier V."/>
            <person name="Ament-Velasquez S.L."/>
            <person name="Kruys A."/>
            <person name="Hutchinson M.I."/>
            <person name="Powell A.J."/>
            <person name="Barry K."/>
            <person name="Miller A.N."/>
            <person name="Grigoriev I.V."/>
            <person name="Debuchy R."/>
            <person name="Gladieux P."/>
            <person name="Thoren M.H."/>
            <person name="Johannesson H."/>
        </authorList>
    </citation>
    <scope>NUCLEOTIDE SEQUENCE</scope>
    <source>
        <strain evidence="11">CBS 123565</strain>
    </source>
</reference>
<feature type="domain" description="Telomeric single stranded DNA binding POT1/Cdc13" evidence="10">
    <location>
        <begin position="27"/>
        <end position="172"/>
    </location>
</feature>
<dbReference type="InterPro" id="IPR028389">
    <property type="entry name" value="POT1"/>
</dbReference>
<dbReference type="InterPro" id="IPR032042">
    <property type="entry name" value="POT1PC"/>
</dbReference>
<evidence type="ECO:0000256" key="6">
    <source>
        <dbReference type="ARBA" id="ARBA00022895"/>
    </source>
</evidence>
<proteinExistence type="inferred from homology"/>
<keyword evidence="5" id="KW-0158">Chromosome</keyword>
<evidence type="ECO:0000256" key="2">
    <source>
        <dbReference type="ARBA" id="ARBA00004574"/>
    </source>
</evidence>
<feature type="region of interest" description="Disordered" evidence="9">
    <location>
        <begin position="592"/>
        <end position="638"/>
    </location>
</feature>
<comment type="similarity">
    <text evidence="3">Belongs to the telombin family.</text>
</comment>
<accession>A0AAN6US99</accession>
<evidence type="ECO:0000256" key="4">
    <source>
        <dbReference type="ARBA" id="ARBA00015253"/>
    </source>
</evidence>
<dbReference type="SUPFAM" id="SSF50249">
    <property type="entry name" value="Nucleic acid-binding proteins"/>
    <property type="match status" value="2"/>
</dbReference>
<dbReference type="PANTHER" id="PTHR14513">
    <property type="entry name" value="PROTECTION OF TELOMERES 1"/>
    <property type="match status" value="1"/>
</dbReference>
<evidence type="ECO:0000313" key="11">
    <source>
        <dbReference type="EMBL" id="KAK4138029.1"/>
    </source>
</evidence>
<dbReference type="GO" id="GO:0098505">
    <property type="term" value="F:G-rich strand telomeric DNA binding"/>
    <property type="evidence" value="ECO:0007669"/>
    <property type="project" value="TreeGrafter"/>
</dbReference>
<name>A0AAN6US99_9PEZI</name>
<dbReference type="EMBL" id="MU853402">
    <property type="protein sequence ID" value="KAK4138029.1"/>
    <property type="molecule type" value="Genomic_DNA"/>
</dbReference>
<dbReference type="GO" id="GO:0000783">
    <property type="term" value="C:nuclear telomere cap complex"/>
    <property type="evidence" value="ECO:0007669"/>
    <property type="project" value="TreeGrafter"/>
</dbReference>
<evidence type="ECO:0000256" key="8">
    <source>
        <dbReference type="ARBA" id="ARBA00023242"/>
    </source>
</evidence>
<keyword evidence="6" id="KW-0779">Telomere</keyword>
<dbReference type="AlphaFoldDB" id="A0AAN6US99"/>
<dbReference type="Proteomes" id="UP001304895">
    <property type="component" value="Unassembled WGS sequence"/>
</dbReference>
<keyword evidence="7" id="KW-0238">DNA-binding</keyword>
<protein>
    <recommendedName>
        <fullName evidence="4">Protection of telomeres protein 1</fullName>
    </recommendedName>
</protein>
<feature type="region of interest" description="Disordered" evidence="9">
    <location>
        <begin position="359"/>
        <end position="416"/>
    </location>
</feature>
<evidence type="ECO:0000259" key="10">
    <source>
        <dbReference type="SMART" id="SM00976"/>
    </source>
</evidence>
<keyword evidence="8" id="KW-0539">Nucleus</keyword>
<dbReference type="InterPro" id="IPR012340">
    <property type="entry name" value="NA-bd_OB-fold"/>
</dbReference>
<evidence type="ECO:0000256" key="3">
    <source>
        <dbReference type="ARBA" id="ARBA00008442"/>
    </source>
</evidence>
<evidence type="ECO:0000313" key="12">
    <source>
        <dbReference type="Proteomes" id="UP001304895"/>
    </source>
</evidence>